<evidence type="ECO:0000256" key="5">
    <source>
        <dbReference type="RuleBase" id="RU365068"/>
    </source>
</evidence>
<reference evidence="8 9" key="1">
    <citation type="journal article" date="2006" name="Proc. Natl. Acad. Sci. U.S.A.">
        <title>Complete nucleotide sequence of the chlorarachniophyte nucleomorph: nature's smallest nucleus.</title>
        <authorList>
            <person name="Gilson P.R."/>
            <person name="Su V."/>
            <person name="Slamovits C.H."/>
            <person name="Reith M.E."/>
            <person name="Keeling P.J."/>
            <person name="McFadden G.I."/>
        </authorList>
    </citation>
    <scope>NUCLEOTIDE SEQUENCE [LARGE SCALE GENOMIC DNA]</scope>
    <source>
        <strain evidence="9">CCMP621</strain>
    </source>
</reference>
<keyword evidence="1 5" id="KW-0547">Nucleotide-binding</keyword>
<evidence type="ECO:0000256" key="3">
    <source>
        <dbReference type="ARBA" id="ARBA00022840"/>
    </source>
</evidence>
<dbReference type="PROSITE" id="PS51194">
    <property type="entry name" value="HELICASE_CTER"/>
    <property type="match status" value="1"/>
</dbReference>
<dbReference type="InterPro" id="IPR011545">
    <property type="entry name" value="DEAD/DEAH_box_helicase_dom"/>
</dbReference>
<dbReference type="SMART" id="SM00490">
    <property type="entry name" value="HELICc"/>
    <property type="match status" value="1"/>
</dbReference>
<dbReference type="InterPro" id="IPR027417">
    <property type="entry name" value="P-loop_NTPase"/>
</dbReference>
<geneLocation type="nucleomorph" evidence="8"/>
<dbReference type="CDD" id="cd18787">
    <property type="entry name" value="SF2_C_DEAD"/>
    <property type="match status" value="1"/>
</dbReference>
<dbReference type="SMART" id="SM00487">
    <property type="entry name" value="DEXDc"/>
    <property type="match status" value="1"/>
</dbReference>
<dbReference type="EMBL" id="DQ158858">
    <property type="protein sequence ID" value="ABA27363.1"/>
    <property type="molecule type" value="Genomic_DNA"/>
</dbReference>
<evidence type="ECO:0000259" key="6">
    <source>
        <dbReference type="PROSITE" id="PS51192"/>
    </source>
</evidence>
<keyword evidence="4 5" id="KW-0694">RNA-binding</keyword>
<dbReference type="Proteomes" id="UP000243425">
    <property type="component" value="Nucleomorph 3"/>
</dbReference>
<dbReference type="SUPFAM" id="SSF52540">
    <property type="entry name" value="P-loop containing nucleoside triphosphate hydrolases"/>
    <property type="match status" value="1"/>
</dbReference>
<keyword evidence="3 5" id="KW-0067">ATP-binding</keyword>
<dbReference type="GO" id="GO:0016787">
    <property type="term" value="F:hydrolase activity"/>
    <property type="evidence" value="ECO:0007669"/>
    <property type="project" value="UniProtKB-KW"/>
</dbReference>
<dbReference type="PANTHER" id="PTHR24031">
    <property type="entry name" value="RNA HELICASE"/>
    <property type="match status" value="1"/>
</dbReference>
<dbReference type="InterPro" id="IPR001650">
    <property type="entry name" value="Helicase_C-like"/>
</dbReference>
<feature type="domain" description="Helicase C-terminal" evidence="7">
    <location>
        <begin position="258"/>
        <end position="398"/>
    </location>
</feature>
<evidence type="ECO:0000256" key="4">
    <source>
        <dbReference type="ARBA" id="ARBA00022884"/>
    </source>
</evidence>
<sequence length="398" mass="45941">MECQNSGNIDKKFYQSSELFSNISFKQIIKKKVLRNNLIKYNYNLLTESFFFKIVQLLTLVHAVSNCDIICQGRPGIGKTLIYVVAFIEQINESFNTVQALSIAPTRELAIQIFWIFKKLSQNEESLKIFCLIGGTPFDNQARKIRKITPKLIVSTLGRLYQQVRTKKVLLNFVNFLAIDECDHIIESQKLFKILIKIFEETHSNKQVILMSTTMSIQTKLVCKNLTKMAFEVYINDSKTSTVPNSINYSISTNNNNDLYLLFLMLRNLNYNKVIIFTSSISRARALNEILNNNNIKSYCIHSRLKQSFRLRILKKFSQIDKMILIGTDLLSRGLDFEQVDIVINFDLSGYYFSNLTNRIGRVGRLNKKGISISLIKSSTDTYLKNDVLKSFKIIDFL</sequence>
<comment type="domain">
    <text evidence="5">The Q motif is unique to and characteristic of the DEAD box family of RNA helicases and controls ATP binding and hydrolysis.</text>
</comment>
<dbReference type="Pfam" id="PF00270">
    <property type="entry name" value="DEAD"/>
    <property type="match status" value="1"/>
</dbReference>
<comment type="similarity">
    <text evidence="5">Belongs to the DEAD box helicase family.</text>
</comment>
<dbReference type="EC" id="3.6.4.13" evidence="5"/>
<dbReference type="GO" id="GO:0003724">
    <property type="term" value="F:RNA helicase activity"/>
    <property type="evidence" value="ECO:0007669"/>
    <property type="project" value="UniProtKB-EC"/>
</dbReference>
<keyword evidence="2 5" id="KW-0378">Hydrolase</keyword>
<dbReference type="Gene3D" id="3.40.50.300">
    <property type="entry name" value="P-loop containing nucleotide triphosphate hydrolases"/>
    <property type="match status" value="2"/>
</dbReference>
<dbReference type="PROSITE" id="PS51192">
    <property type="entry name" value="HELICASE_ATP_BIND_1"/>
    <property type="match status" value="1"/>
</dbReference>
<dbReference type="AlphaFoldDB" id="Q3LW03"/>
<comment type="function">
    <text evidence="5">RNA helicase.</text>
</comment>
<keyword evidence="5" id="KW-0347">Helicase</keyword>
<dbReference type="GeneID" id="5788322"/>
<feature type="domain" description="Helicase ATP-binding" evidence="6">
    <location>
        <begin position="60"/>
        <end position="233"/>
    </location>
</feature>
<comment type="catalytic activity">
    <reaction evidence="5">
        <text>ATP + H2O = ADP + phosphate + H(+)</text>
        <dbReference type="Rhea" id="RHEA:13065"/>
        <dbReference type="ChEBI" id="CHEBI:15377"/>
        <dbReference type="ChEBI" id="CHEBI:15378"/>
        <dbReference type="ChEBI" id="CHEBI:30616"/>
        <dbReference type="ChEBI" id="CHEBI:43474"/>
        <dbReference type="ChEBI" id="CHEBI:456216"/>
        <dbReference type="EC" id="3.6.4.13"/>
    </reaction>
</comment>
<organism evidence="8 9">
    <name type="scientific">Bigelowiella natans</name>
    <name type="common">Pedinomonas minutissima</name>
    <name type="synonym">Chlorarachnion sp. (strain CCMP621)</name>
    <dbReference type="NCBI Taxonomy" id="227086"/>
    <lineage>
        <taxon>Eukaryota</taxon>
        <taxon>Sar</taxon>
        <taxon>Rhizaria</taxon>
        <taxon>Cercozoa</taxon>
        <taxon>Chlorarachniophyceae</taxon>
        <taxon>Bigelowiella</taxon>
    </lineage>
</organism>
<dbReference type="GO" id="GO:0003723">
    <property type="term" value="F:RNA binding"/>
    <property type="evidence" value="ECO:0007669"/>
    <property type="project" value="UniProtKB-UniRule"/>
</dbReference>
<name>Q3LW03_BIGNA</name>
<proteinExistence type="inferred from homology"/>
<dbReference type="InterPro" id="IPR014001">
    <property type="entry name" value="Helicase_ATP-bd"/>
</dbReference>
<protein>
    <recommendedName>
        <fullName evidence="5">ATP-dependent RNA helicase</fullName>
        <ecNumber evidence="5">3.6.4.13</ecNumber>
    </recommendedName>
</protein>
<evidence type="ECO:0000259" key="7">
    <source>
        <dbReference type="PROSITE" id="PS51194"/>
    </source>
</evidence>
<evidence type="ECO:0000256" key="2">
    <source>
        <dbReference type="ARBA" id="ARBA00022801"/>
    </source>
</evidence>
<evidence type="ECO:0000256" key="1">
    <source>
        <dbReference type="ARBA" id="ARBA00022741"/>
    </source>
</evidence>
<gene>
    <name evidence="8" type="primary">ub2</name>
</gene>
<accession>Q3LW03</accession>
<keyword evidence="8" id="KW-0542">Nucleomorph</keyword>
<dbReference type="Pfam" id="PF00271">
    <property type="entry name" value="Helicase_C"/>
    <property type="match status" value="1"/>
</dbReference>
<dbReference type="RefSeq" id="XP_001712975.1">
    <property type="nucleotide sequence ID" value="XM_001712923.1"/>
</dbReference>
<evidence type="ECO:0000313" key="8">
    <source>
        <dbReference type="EMBL" id="ABA27363.1"/>
    </source>
</evidence>
<dbReference type="GO" id="GO:0005524">
    <property type="term" value="F:ATP binding"/>
    <property type="evidence" value="ECO:0007669"/>
    <property type="project" value="UniProtKB-UniRule"/>
</dbReference>
<evidence type="ECO:0000313" key="9">
    <source>
        <dbReference type="Proteomes" id="UP000243425"/>
    </source>
</evidence>